<feature type="region of interest" description="Disordered" evidence="1">
    <location>
        <begin position="113"/>
        <end position="136"/>
    </location>
</feature>
<proteinExistence type="predicted"/>
<name>A0A2N3QMJ5_9BIFI</name>
<feature type="region of interest" description="Disordered" evidence="1">
    <location>
        <begin position="377"/>
        <end position="398"/>
    </location>
</feature>
<feature type="compositionally biased region" description="Basic and acidic residues" evidence="1">
    <location>
        <begin position="380"/>
        <end position="393"/>
    </location>
</feature>
<evidence type="ECO:0000313" key="3">
    <source>
        <dbReference type="Proteomes" id="UP000233727"/>
    </source>
</evidence>
<organism evidence="2 3">
    <name type="scientific">Bifidobacterium thermophilum</name>
    <dbReference type="NCBI Taxonomy" id="33905"/>
    <lineage>
        <taxon>Bacteria</taxon>
        <taxon>Bacillati</taxon>
        <taxon>Actinomycetota</taxon>
        <taxon>Actinomycetes</taxon>
        <taxon>Bifidobacteriales</taxon>
        <taxon>Bifidobacteriaceae</taxon>
        <taxon>Bifidobacterium</taxon>
    </lineage>
</organism>
<accession>A0A2N3QMJ5</accession>
<evidence type="ECO:0000256" key="1">
    <source>
        <dbReference type="SAM" id="MobiDB-lite"/>
    </source>
</evidence>
<comment type="caution">
    <text evidence="2">The sequence shown here is derived from an EMBL/GenBank/DDBJ whole genome shotgun (WGS) entry which is preliminary data.</text>
</comment>
<dbReference type="RefSeq" id="WP_101455019.1">
    <property type="nucleotide sequence ID" value="NZ_PCGY01000011.1"/>
</dbReference>
<dbReference type="EMBL" id="PCGY01000011">
    <property type="protein sequence ID" value="PKU92899.1"/>
    <property type="molecule type" value="Genomic_DNA"/>
</dbReference>
<reference evidence="2 3" key="1">
    <citation type="submission" date="2017-10" db="EMBL/GenBank/DDBJ databases">
        <title>Bifidobacterium genomics.</title>
        <authorList>
            <person name="Lugli G.A."/>
            <person name="Milani C."/>
            <person name="Mancabelli L."/>
        </authorList>
    </citation>
    <scope>NUCLEOTIDE SEQUENCE [LARGE SCALE GENOMIC DNA]</scope>
    <source>
        <strain evidence="2 3">1542B</strain>
    </source>
</reference>
<dbReference type="Proteomes" id="UP000233727">
    <property type="component" value="Unassembled WGS sequence"/>
</dbReference>
<feature type="compositionally biased region" description="Polar residues" evidence="1">
    <location>
        <begin position="181"/>
        <end position="219"/>
    </location>
</feature>
<feature type="compositionally biased region" description="Basic and acidic residues" evidence="1">
    <location>
        <begin position="113"/>
        <end position="122"/>
    </location>
</feature>
<feature type="region of interest" description="Disordered" evidence="1">
    <location>
        <begin position="148"/>
        <end position="293"/>
    </location>
</feature>
<gene>
    <name evidence="2" type="ORF">CQR47_0749</name>
</gene>
<protein>
    <recommendedName>
        <fullName evidence="4">Helix-turn-helix domain-containing protein</fullName>
    </recommendedName>
</protein>
<evidence type="ECO:0008006" key="4">
    <source>
        <dbReference type="Google" id="ProtNLM"/>
    </source>
</evidence>
<sequence>MTAGTVEKVYRLRDERLTPTMGAILAYYAYRAYYMDGRCAWPSIETVATACFCGTRTAYRAVTRLVELGYMRENPDQSWNARDPETGRLVRRGYRSKVYDVLVENFNRLDDEGQTERARDLEGDTIPGVDDATGTIDADTVGHEAADTAPAGIRDEPDKPAGETCQNGRPHENPTIPTIPETCQNGRPQTGQAEQPCQNGNGTLPKWQATNKGLTNSPSVPYGDISPDGGDDATGDDTDGHGDGEAPSAGVGEWDDYRPPEPEAWQTVHDPTAIDATSHDPAGTGRSEDPDAQSGATAILRHLAGRQTDRGLATSRQTDRDTRAMTGLIARHGAETVLTDLDWALGDPFWAARMTGGRAFARHWTQIHNQRLMDAASRTHAGDTDHERDREATGHAPHRHTWACKHTLAVLGATDPANVDLGQAMQVAIRLNRETDQTTHPDQEETR</sequence>
<evidence type="ECO:0000313" key="2">
    <source>
        <dbReference type="EMBL" id="PKU92899.1"/>
    </source>
</evidence>
<dbReference type="AlphaFoldDB" id="A0A2N3QMJ5"/>
<dbReference type="Pfam" id="PF13730">
    <property type="entry name" value="HTH_36"/>
    <property type="match status" value="1"/>
</dbReference>